<gene>
    <name evidence="8" type="ORF">LMG29739_04272</name>
</gene>
<dbReference type="EMBL" id="CADIKF010000037">
    <property type="protein sequence ID" value="CAB3764196.1"/>
    <property type="molecule type" value="Genomic_DNA"/>
</dbReference>
<protein>
    <recommendedName>
        <fullName evidence="7">DUF7884 domain-containing protein</fullName>
    </recommendedName>
</protein>
<keyword evidence="9" id="KW-1185">Reference proteome</keyword>
<dbReference type="GO" id="GO:0008168">
    <property type="term" value="F:methyltransferase activity"/>
    <property type="evidence" value="ECO:0007669"/>
    <property type="project" value="UniProtKB-KW"/>
</dbReference>
<dbReference type="RefSeq" id="WP_175113091.1">
    <property type="nucleotide sequence ID" value="NZ_CADIKF010000037.1"/>
</dbReference>
<comment type="similarity">
    <text evidence="1">Belongs to the CFA/CMAS family.</text>
</comment>
<dbReference type="GO" id="GO:0032259">
    <property type="term" value="P:methylation"/>
    <property type="evidence" value="ECO:0007669"/>
    <property type="project" value="UniProtKB-KW"/>
</dbReference>
<keyword evidence="3" id="KW-0808">Transferase</keyword>
<reference evidence="8 9" key="1">
    <citation type="submission" date="2020-04" db="EMBL/GenBank/DDBJ databases">
        <authorList>
            <person name="De Canck E."/>
        </authorList>
    </citation>
    <scope>NUCLEOTIDE SEQUENCE [LARGE SCALE GENOMIC DNA]</scope>
    <source>
        <strain evidence="8 9">LMG 29739</strain>
    </source>
</reference>
<keyword evidence="4" id="KW-0949">S-adenosyl-L-methionine</keyword>
<evidence type="ECO:0000256" key="5">
    <source>
        <dbReference type="ARBA" id="ARBA00023098"/>
    </source>
</evidence>
<dbReference type="PANTHER" id="PTHR43667:SF1">
    <property type="entry name" value="CYCLOPROPANE-FATTY-ACYL-PHOSPHOLIPID SYNTHASE"/>
    <property type="match status" value="1"/>
</dbReference>
<proteinExistence type="inferred from homology"/>
<feature type="domain" description="DUF7884" evidence="7">
    <location>
        <begin position="14"/>
        <end position="91"/>
    </location>
</feature>
<dbReference type="InterPro" id="IPR003333">
    <property type="entry name" value="CMAS"/>
</dbReference>
<keyword evidence="2" id="KW-0489">Methyltransferase</keyword>
<dbReference type="PANTHER" id="PTHR43667">
    <property type="entry name" value="CYCLOPROPANE-FATTY-ACYL-PHOSPHOLIPID SYNTHASE"/>
    <property type="match status" value="1"/>
</dbReference>
<dbReference type="Pfam" id="PF25371">
    <property type="entry name" value="DUF7884"/>
    <property type="match status" value="1"/>
</dbReference>
<dbReference type="GO" id="GO:0008610">
    <property type="term" value="P:lipid biosynthetic process"/>
    <property type="evidence" value="ECO:0007669"/>
    <property type="project" value="InterPro"/>
</dbReference>
<evidence type="ECO:0000256" key="6">
    <source>
        <dbReference type="PIRSR" id="PIRSR003085-1"/>
    </source>
</evidence>
<evidence type="ECO:0000313" key="9">
    <source>
        <dbReference type="Proteomes" id="UP000494329"/>
    </source>
</evidence>
<dbReference type="Pfam" id="PF02353">
    <property type="entry name" value="CMAS"/>
    <property type="match status" value="1"/>
</dbReference>
<dbReference type="SUPFAM" id="SSF53335">
    <property type="entry name" value="S-adenosyl-L-methionine-dependent methyltransferases"/>
    <property type="match status" value="1"/>
</dbReference>
<dbReference type="InterPro" id="IPR050723">
    <property type="entry name" value="CFA/CMAS"/>
</dbReference>
<organism evidence="8 9">
    <name type="scientific">Paraburkholderia solisilvae</name>
    <dbReference type="NCBI Taxonomy" id="624376"/>
    <lineage>
        <taxon>Bacteria</taxon>
        <taxon>Pseudomonadati</taxon>
        <taxon>Pseudomonadota</taxon>
        <taxon>Betaproteobacteria</taxon>
        <taxon>Burkholderiales</taxon>
        <taxon>Burkholderiaceae</taxon>
        <taxon>Paraburkholderia</taxon>
    </lineage>
</organism>
<evidence type="ECO:0000313" key="8">
    <source>
        <dbReference type="EMBL" id="CAB3764196.1"/>
    </source>
</evidence>
<keyword evidence="5" id="KW-0443">Lipid metabolism</keyword>
<feature type="active site" evidence="6">
    <location>
        <position position="366"/>
    </location>
</feature>
<evidence type="ECO:0000256" key="3">
    <source>
        <dbReference type="ARBA" id="ARBA00022679"/>
    </source>
</evidence>
<accession>A0A6J5EG06</accession>
<sequence length="401" mass="45288">MLWERKLAQWVKEVRTEADIPVRLKLWNGQHYDFGGFATPRVTLKVNGASALPYLLNPDLSNLGEAYVKGKIDVDGKLTDIIEYAYSLAKDTSSRASAGLLAKLRNFYAHTRAEDKKSVQAHYDVSNDFYKLWLDENMLYSCAYFETGTEDLNTAQLKKLDHILTKIRVQPGQSLLDIGCGWGSLVIRAAEKFGAQCVGVTLSQNQFDLATARVKAAGLENSIEIRLQDYRDVKGTFDRVTSVGMYEHVGRDHLVAYFAKIRDLLTDDGVAMNHGITLSDPDAAETAAGRFIDRYVFPDGDLPHVSRALHAMQGGGLEALDVENLRHHYARTLDFWADNFEARAQEAKALVSDEKFRIWRVYLAGCAYAFRRDDMALYQVVCCKSGRNSPNLPWSRRYMYE</sequence>
<dbReference type="Proteomes" id="UP000494329">
    <property type="component" value="Unassembled WGS sequence"/>
</dbReference>
<dbReference type="InterPro" id="IPR029063">
    <property type="entry name" value="SAM-dependent_MTases_sf"/>
</dbReference>
<dbReference type="InterPro" id="IPR057206">
    <property type="entry name" value="DUF7884"/>
</dbReference>
<name>A0A6J5EG06_9BURK</name>
<evidence type="ECO:0000256" key="4">
    <source>
        <dbReference type="ARBA" id="ARBA00022691"/>
    </source>
</evidence>
<dbReference type="CDD" id="cd02440">
    <property type="entry name" value="AdoMet_MTases"/>
    <property type="match status" value="1"/>
</dbReference>
<evidence type="ECO:0000256" key="2">
    <source>
        <dbReference type="ARBA" id="ARBA00022603"/>
    </source>
</evidence>
<dbReference type="Gene3D" id="3.40.50.150">
    <property type="entry name" value="Vaccinia Virus protein VP39"/>
    <property type="match status" value="1"/>
</dbReference>
<evidence type="ECO:0000259" key="7">
    <source>
        <dbReference type="Pfam" id="PF25371"/>
    </source>
</evidence>
<dbReference type="AlphaFoldDB" id="A0A6J5EG06"/>
<evidence type="ECO:0000256" key="1">
    <source>
        <dbReference type="ARBA" id="ARBA00010815"/>
    </source>
</evidence>
<dbReference type="PIRSF" id="PIRSF003085">
    <property type="entry name" value="CMAS"/>
    <property type="match status" value="1"/>
</dbReference>